<dbReference type="SUPFAM" id="SSF52540">
    <property type="entry name" value="P-loop containing nucleoside triphosphate hydrolases"/>
    <property type="match status" value="1"/>
</dbReference>
<gene>
    <name evidence="1" type="ORF">FDP41_005988</name>
</gene>
<comment type="caution">
    <text evidence="1">The sequence shown here is derived from an EMBL/GenBank/DDBJ whole genome shotgun (WGS) entry which is preliminary data.</text>
</comment>
<protein>
    <submittedName>
        <fullName evidence="1">Uncharacterized protein</fullName>
    </submittedName>
</protein>
<dbReference type="VEuPathDB" id="AmoebaDB:NF0114540"/>
<dbReference type="GeneID" id="68113206"/>
<accession>A0A6A5BK24</accession>
<organism evidence="1 2">
    <name type="scientific">Naegleria fowleri</name>
    <name type="common">Brain eating amoeba</name>
    <dbReference type="NCBI Taxonomy" id="5763"/>
    <lineage>
        <taxon>Eukaryota</taxon>
        <taxon>Discoba</taxon>
        <taxon>Heterolobosea</taxon>
        <taxon>Tetramitia</taxon>
        <taxon>Eutetramitia</taxon>
        <taxon>Vahlkampfiidae</taxon>
        <taxon>Naegleria</taxon>
    </lineage>
</organism>
<evidence type="ECO:0000313" key="1">
    <source>
        <dbReference type="EMBL" id="KAF0975236.1"/>
    </source>
</evidence>
<dbReference type="RefSeq" id="XP_044559949.1">
    <property type="nucleotide sequence ID" value="XM_044709573.1"/>
</dbReference>
<dbReference type="Proteomes" id="UP000444721">
    <property type="component" value="Unassembled WGS sequence"/>
</dbReference>
<dbReference type="OrthoDB" id="10604469at2759"/>
<dbReference type="VEuPathDB" id="AmoebaDB:FDP41_005988"/>
<keyword evidence="2" id="KW-1185">Reference proteome</keyword>
<evidence type="ECO:0000313" key="2">
    <source>
        <dbReference type="Proteomes" id="UP000444721"/>
    </source>
</evidence>
<reference evidence="1 2" key="1">
    <citation type="journal article" date="2019" name="Sci. Rep.">
        <title>Nanopore sequencing improves the draft genome of the human pathogenic amoeba Naegleria fowleri.</title>
        <authorList>
            <person name="Liechti N."/>
            <person name="Schurch N."/>
            <person name="Bruggmann R."/>
            <person name="Wittwer M."/>
        </authorList>
    </citation>
    <scope>NUCLEOTIDE SEQUENCE [LARGE SCALE GENOMIC DNA]</scope>
    <source>
        <strain evidence="1 2">ATCC 30894</strain>
    </source>
</reference>
<dbReference type="AlphaFoldDB" id="A0A6A5BK24"/>
<proteinExistence type="predicted"/>
<dbReference type="Gene3D" id="3.40.50.300">
    <property type="entry name" value="P-loop containing nucleotide triphosphate hydrolases"/>
    <property type="match status" value="1"/>
</dbReference>
<dbReference type="EMBL" id="VFQX01000048">
    <property type="protein sequence ID" value="KAF0975236.1"/>
    <property type="molecule type" value="Genomic_DNA"/>
</dbReference>
<dbReference type="InterPro" id="IPR027417">
    <property type="entry name" value="P-loop_NTPase"/>
</dbReference>
<sequence>MSQQPHQPHHMLQVHLIVFRGLPGSGKSFLCECLMKILKTTMLESNSNRVQTKLMMIKLSRDGLRNEIFPNSIGGPNFSDFEKNLVDEWIRTSIEYFVKSFMFQLLNEMNGSEFEHDSKKENLSNNNYELYIFIDGMCLSTLQSVKQFEHVLSKLHQEFSSLIPVDHHPFKDSSHQTTLSDDSVTLKTYFYCIQVERDEMKCRESIALQLNCHPAQHSRDYDKVKQNFESLPTEWLCENSLENSNNTKTTMTTMTTRNHLLGDEERSMNDSPLNRHNHSSKFIIYFNNDIEVSIQFKIDLLVHWILQQHEE</sequence>
<dbReference type="VEuPathDB" id="AmoebaDB:NfTy_043560"/>
<name>A0A6A5BK24_NAEFO</name>